<dbReference type="EMBL" id="CACRUB010000046">
    <property type="protein sequence ID" value="VYU49518.1"/>
    <property type="molecule type" value="Genomic_DNA"/>
</dbReference>
<dbReference type="PIRSF" id="PIRSF020481">
    <property type="entry name" value="BAP"/>
    <property type="match status" value="1"/>
</dbReference>
<evidence type="ECO:0000259" key="2">
    <source>
        <dbReference type="Pfam" id="PF26078"/>
    </source>
</evidence>
<name>A0A6N3FBS6_FLAPL</name>
<dbReference type="Pfam" id="PF26078">
    <property type="entry name" value="Baseplate_J_M"/>
    <property type="match status" value="1"/>
</dbReference>
<proteinExistence type="predicted"/>
<gene>
    <name evidence="4" type="ORF">FPLFYP42_02520</name>
    <name evidence="3" type="ORF">PND83_04455</name>
</gene>
<evidence type="ECO:0000259" key="1">
    <source>
        <dbReference type="Pfam" id="PF04865"/>
    </source>
</evidence>
<dbReference type="InterPro" id="IPR058531">
    <property type="entry name" value="Baseplate_J_M"/>
</dbReference>
<dbReference type="InterPro" id="IPR006949">
    <property type="entry name" value="Barrel_Baseplate_J-like"/>
</dbReference>
<dbReference type="EMBL" id="JAQLWO010000003">
    <property type="protein sequence ID" value="MDB7905223.1"/>
    <property type="molecule type" value="Genomic_DNA"/>
</dbReference>
<organism evidence="4">
    <name type="scientific">Flavonifractor plautii</name>
    <name type="common">Fusobacterium plautii</name>
    <dbReference type="NCBI Taxonomy" id="292800"/>
    <lineage>
        <taxon>Bacteria</taxon>
        <taxon>Bacillati</taxon>
        <taxon>Bacillota</taxon>
        <taxon>Clostridia</taxon>
        <taxon>Eubacteriales</taxon>
        <taxon>Oscillospiraceae</taxon>
        <taxon>Flavonifractor</taxon>
    </lineage>
</organism>
<reference evidence="3" key="2">
    <citation type="submission" date="2023-01" db="EMBL/GenBank/DDBJ databases">
        <title>Human gut microbiome strain richness.</title>
        <authorList>
            <person name="Chen-Liaw A."/>
        </authorList>
    </citation>
    <scope>NUCLEOTIDE SEQUENCE</scope>
    <source>
        <strain evidence="3">2225st1_A6_2225SCRN_200828</strain>
    </source>
</reference>
<protein>
    <submittedName>
        <fullName evidence="4">Baseplate J-like protein</fullName>
    </submittedName>
    <submittedName>
        <fullName evidence="3">Baseplate J/gp47 family protein</fullName>
    </submittedName>
</protein>
<dbReference type="PANTHER" id="PTHR35862:SF1">
    <property type="entry name" value="FELS-2 PROPHAGE PROTEIN"/>
    <property type="match status" value="1"/>
</dbReference>
<dbReference type="AlphaFoldDB" id="A0A6N3FBS6"/>
<accession>A0A6N3FBS6</accession>
<feature type="domain" description="Baseplate J-like central" evidence="2">
    <location>
        <begin position="204"/>
        <end position="277"/>
    </location>
</feature>
<dbReference type="RefSeq" id="WP_243282746.1">
    <property type="nucleotide sequence ID" value="NZ_CACRUB010000046.1"/>
</dbReference>
<feature type="domain" description="Baseplate protein J-like barrel" evidence="1">
    <location>
        <begin position="91"/>
        <end position="178"/>
    </location>
</feature>
<evidence type="ECO:0000313" key="4">
    <source>
        <dbReference type="EMBL" id="VYU49518.1"/>
    </source>
</evidence>
<dbReference type="PANTHER" id="PTHR35862">
    <property type="entry name" value="FELS-2 PROPHAGE PROTEIN"/>
    <property type="match status" value="1"/>
</dbReference>
<dbReference type="InterPro" id="IPR052726">
    <property type="entry name" value="Phage_Baseplate_Hub"/>
</dbReference>
<sequence length="376" mass="40416">MADFNFVETDSAKLYTAIIGSLMDECREALYPGDERRIFGEALVAVFVALYNEFNDKMRQRTLQYARGEVLDALGARYGVERAAPASASATFRFTASAAQAENIIIPAGTRITTDGSVYFATQETAVLPVGAQTVDVLGVCTAGGSAYNGFAIGTIKTLVDLIPYISGASNTTTSTGGDDGEPYTEEGDDRLRERIRLAPSTLSTAGPESGYRYHTMTADPDIVDVAIDCPEDEPNTVNIYPLMRGGEIPDGDTLEKVQAAMADDVRPMTDKVQVMAPQQVEYTINIKYYCTKDDEAATIETIEGDGGAIDQYIAWQAAALARDINPDQLRRFVLAPASGTGALRLEVTSPTFQELTKAQVAKLSGVPTVSHEVVT</sequence>
<evidence type="ECO:0000313" key="3">
    <source>
        <dbReference type="EMBL" id="MDB7905223.1"/>
    </source>
</evidence>
<dbReference type="Pfam" id="PF04865">
    <property type="entry name" value="Baseplate_J"/>
    <property type="match status" value="1"/>
</dbReference>
<dbReference type="Proteomes" id="UP001211006">
    <property type="component" value="Unassembled WGS sequence"/>
</dbReference>
<reference evidence="4" key="1">
    <citation type="submission" date="2019-11" db="EMBL/GenBank/DDBJ databases">
        <authorList>
            <person name="Feng L."/>
        </authorList>
    </citation>
    <scope>NUCLEOTIDE SEQUENCE</scope>
    <source>
        <strain evidence="4">FplautiiLFYP42</strain>
    </source>
</reference>
<dbReference type="InterPro" id="IPR014507">
    <property type="entry name" value="Baseplate_assembly_J_pred"/>
</dbReference>